<feature type="transmembrane region" description="Helical" evidence="2">
    <location>
        <begin position="156"/>
        <end position="176"/>
    </location>
</feature>
<reference evidence="4" key="1">
    <citation type="journal article" date="2023" name="Mol. Phylogenet. Evol.">
        <title>Genome-scale phylogeny and comparative genomics of the fungal order Sordariales.</title>
        <authorList>
            <person name="Hensen N."/>
            <person name="Bonometti L."/>
            <person name="Westerberg I."/>
            <person name="Brannstrom I.O."/>
            <person name="Guillou S."/>
            <person name="Cros-Aarteil S."/>
            <person name="Calhoun S."/>
            <person name="Haridas S."/>
            <person name="Kuo A."/>
            <person name="Mondo S."/>
            <person name="Pangilinan J."/>
            <person name="Riley R."/>
            <person name="LaButti K."/>
            <person name="Andreopoulos B."/>
            <person name="Lipzen A."/>
            <person name="Chen C."/>
            <person name="Yan M."/>
            <person name="Daum C."/>
            <person name="Ng V."/>
            <person name="Clum A."/>
            <person name="Steindorff A."/>
            <person name="Ohm R.A."/>
            <person name="Martin F."/>
            <person name="Silar P."/>
            <person name="Natvig D.O."/>
            <person name="Lalanne C."/>
            <person name="Gautier V."/>
            <person name="Ament-Velasquez S.L."/>
            <person name="Kruys A."/>
            <person name="Hutchinson M.I."/>
            <person name="Powell A.J."/>
            <person name="Barry K."/>
            <person name="Miller A.N."/>
            <person name="Grigoriev I.V."/>
            <person name="Debuchy R."/>
            <person name="Gladieux P."/>
            <person name="Hiltunen Thoren M."/>
            <person name="Johannesson H."/>
        </authorList>
    </citation>
    <scope>NUCLEOTIDE SEQUENCE</scope>
    <source>
        <strain evidence="4">CBS 314.62</strain>
    </source>
</reference>
<dbReference type="AlphaFoldDB" id="A0AAE0X0Q5"/>
<feature type="transmembrane region" description="Helical" evidence="2">
    <location>
        <begin position="134"/>
        <end position="150"/>
    </location>
</feature>
<feature type="signal peptide" evidence="3">
    <location>
        <begin position="1"/>
        <end position="26"/>
    </location>
</feature>
<comment type="caution">
    <text evidence="4">The sequence shown here is derived from an EMBL/GenBank/DDBJ whole genome shotgun (WGS) entry which is preliminary data.</text>
</comment>
<feature type="chain" id="PRO_5042064546" description="Transporter" evidence="3">
    <location>
        <begin position="27"/>
        <end position="701"/>
    </location>
</feature>
<name>A0AAE0X0Q5_9PEZI</name>
<feature type="transmembrane region" description="Helical" evidence="2">
    <location>
        <begin position="531"/>
        <end position="554"/>
    </location>
</feature>
<sequence length="701" mass="76943">MWPRSPLRGLAPLILLLIHFVVLSHGYDRATCCNLAKTTNSIVPDYHNTTAPLSDVKCGQVYQSELKPAPGVFITYGFCRDRCGGWGGSTPEQWAAPLVQFLLPSVIFSMNIPRRLFFVSSDMLRRLIPPSRHGLGHILVSATMAAFALLCVTLDTIIWVMTIMGMAGPMTAAGLHEALLDHKCMRALLSGAHVPRSTASAGPKPNDKHGQLEEAGFPLQALSPSVSNASISAPSDLRFSAERHESGYDTHLLPESPRVSDEHTAAYSTAARLSKHQGNTGPTALDEVTLRNKVEVLVAVLSGNLRLQSGPNNPLKLIPDALLASREKGRSGSFNLQAVQSSKNPPTLDPTDANSRGIITTKQDVQISTELPSDDHQRKYQTSNKSVGEQLRQLMKAQSAFGAAVGAPVAFYLGTFFYTILDLLNKKSDEDTSISLAFGVEWMIIVHVAIVNGCLLASNNPSPVTMLVGRTAPPSSSTLRKLFPPVYDGIFQPVSMWHRGRNKQEWLERTRAWQDRTTEFRAAVSISVWEYALWIALPTFILTSLPPAAGAVVAHQTPPTGWGCRSLSFATYGAFQTVLTPVYFVAMTRRTGSLARLGWNAAFAVLFVFALFTSVGTTLMQIMGVYRNCICYVNAEWWRALDTAKVNVASDTQSQRDASEYWIKMGITATGFMVAISVLGWLFQCYIRERFEKVVEEMDEE</sequence>
<evidence type="ECO:0008006" key="6">
    <source>
        <dbReference type="Google" id="ProtNLM"/>
    </source>
</evidence>
<keyword evidence="2" id="KW-0812">Transmembrane</keyword>
<evidence type="ECO:0000256" key="2">
    <source>
        <dbReference type="SAM" id="Phobius"/>
    </source>
</evidence>
<feature type="transmembrane region" description="Helical" evidence="2">
    <location>
        <begin position="566"/>
        <end position="585"/>
    </location>
</feature>
<dbReference type="Proteomes" id="UP001270362">
    <property type="component" value="Unassembled WGS sequence"/>
</dbReference>
<feature type="transmembrane region" description="Helical" evidence="2">
    <location>
        <begin position="400"/>
        <end position="421"/>
    </location>
</feature>
<evidence type="ECO:0000313" key="4">
    <source>
        <dbReference type="EMBL" id="KAK3682405.1"/>
    </source>
</evidence>
<feature type="region of interest" description="Disordered" evidence="1">
    <location>
        <begin position="334"/>
        <end position="356"/>
    </location>
</feature>
<accession>A0AAE0X0Q5</accession>
<keyword evidence="2" id="KW-0472">Membrane</keyword>
<keyword evidence="5" id="KW-1185">Reference proteome</keyword>
<gene>
    <name evidence="4" type="ORF">B0T22DRAFT_471000</name>
</gene>
<evidence type="ECO:0000256" key="3">
    <source>
        <dbReference type="SAM" id="SignalP"/>
    </source>
</evidence>
<evidence type="ECO:0000256" key="1">
    <source>
        <dbReference type="SAM" id="MobiDB-lite"/>
    </source>
</evidence>
<keyword evidence="3" id="KW-0732">Signal</keyword>
<feature type="transmembrane region" description="Helical" evidence="2">
    <location>
        <begin position="433"/>
        <end position="457"/>
    </location>
</feature>
<proteinExistence type="predicted"/>
<reference evidence="4" key="2">
    <citation type="submission" date="2023-06" db="EMBL/GenBank/DDBJ databases">
        <authorList>
            <consortium name="Lawrence Berkeley National Laboratory"/>
            <person name="Haridas S."/>
            <person name="Hensen N."/>
            <person name="Bonometti L."/>
            <person name="Westerberg I."/>
            <person name="Brannstrom I.O."/>
            <person name="Guillou S."/>
            <person name="Cros-Aarteil S."/>
            <person name="Calhoun S."/>
            <person name="Kuo A."/>
            <person name="Mondo S."/>
            <person name="Pangilinan J."/>
            <person name="Riley R."/>
            <person name="Labutti K."/>
            <person name="Andreopoulos B."/>
            <person name="Lipzen A."/>
            <person name="Chen C."/>
            <person name="Yanf M."/>
            <person name="Daum C."/>
            <person name="Ng V."/>
            <person name="Clum A."/>
            <person name="Steindorff A."/>
            <person name="Ohm R."/>
            <person name="Martin F."/>
            <person name="Silar P."/>
            <person name="Natvig D."/>
            <person name="Lalanne C."/>
            <person name="Gautier V."/>
            <person name="Ament-Velasquez S.L."/>
            <person name="Kruys A."/>
            <person name="Hutchinson M.I."/>
            <person name="Powell A.J."/>
            <person name="Barry K."/>
            <person name="Miller A.N."/>
            <person name="Grigoriev I.V."/>
            <person name="Debuchy R."/>
            <person name="Gladieux P."/>
            <person name="Thoren M.H."/>
            <person name="Johannesson H."/>
        </authorList>
    </citation>
    <scope>NUCLEOTIDE SEQUENCE</scope>
    <source>
        <strain evidence="4">CBS 314.62</strain>
    </source>
</reference>
<feature type="transmembrane region" description="Helical" evidence="2">
    <location>
        <begin position="661"/>
        <end position="683"/>
    </location>
</feature>
<feature type="transmembrane region" description="Helical" evidence="2">
    <location>
        <begin position="597"/>
        <end position="616"/>
    </location>
</feature>
<evidence type="ECO:0000313" key="5">
    <source>
        <dbReference type="Proteomes" id="UP001270362"/>
    </source>
</evidence>
<dbReference type="EMBL" id="JAULSO010000005">
    <property type="protein sequence ID" value="KAK3682405.1"/>
    <property type="molecule type" value="Genomic_DNA"/>
</dbReference>
<protein>
    <recommendedName>
        <fullName evidence="6">Transporter</fullName>
    </recommendedName>
</protein>
<organism evidence="4 5">
    <name type="scientific">Podospora appendiculata</name>
    <dbReference type="NCBI Taxonomy" id="314037"/>
    <lineage>
        <taxon>Eukaryota</taxon>
        <taxon>Fungi</taxon>
        <taxon>Dikarya</taxon>
        <taxon>Ascomycota</taxon>
        <taxon>Pezizomycotina</taxon>
        <taxon>Sordariomycetes</taxon>
        <taxon>Sordariomycetidae</taxon>
        <taxon>Sordariales</taxon>
        <taxon>Podosporaceae</taxon>
        <taxon>Podospora</taxon>
    </lineage>
</organism>
<feature type="compositionally biased region" description="Polar residues" evidence="1">
    <location>
        <begin position="334"/>
        <end position="345"/>
    </location>
</feature>
<keyword evidence="2" id="KW-1133">Transmembrane helix</keyword>